<protein>
    <submittedName>
        <fullName evidence="5">Transposase</fullName>
    </submittedName>
</protein>
<evidence type="ECO:0000256" key="1">
    <source>
        <dbReference type="ARBA" id="ARBA00008857"/>
    </source>
</evidence>
<keyword evidence="2" id="KW-0238">DNA-binding</keyword>
<dbReference type="GO" id="GO:0006310">
    <property type="term" value="P:DNA recombination"/>
    <property type="evidence" value="ECO:0007669"/>
    <property type="project" value="UniProtKB-KW"/>
</dbReference>
<dbReference type="CDD" id="cd01185">
    <property type="entry name" value="INTN1_C_like"/>
    <property type="match status" value="1"/>
</dbReference>
<accession>A0AA48HAN0</accession>
<dbReference type="InterPro" id="IPR002104">
    <property type="entry name" value="Integrase_catalytic"/>
</dbReference>
<gene>
    <name evidence="5" type="ORF">MACH07_22160</name>
</gene>
<organism evidence="5 6">
    <name type="scientific">Flagellimonas marinaquae</name>
    <dbReference type="NCBI Taxonomy" id="254955"/>
    <lineage>
        <taxon>Bacteria</taxon>
        <taxon>Pseudomonadati</taxon>
        <taxon>Bacteroidota</taxon>
        <taxon>Flavobacteriia</taxon>
        <taxon>Flavobacteriales</taxon>
        <taxon>Flavobacteriaceae</taxon>
        <taxon>Flagellimonas</taxon>
    </lineage>
</organism>
<dbReference type="RefSeq" id="WP_338193821.1">
    <property type="nucleotide sequence ID" value="NZ_AP027268.1"/>
</dbReference>
<dbReference type="InterPro" id="IPR050090">
    <property type="entry name" value="Tyrosine_recombinase_XerCD"/>
</dbReference>
<dbReference type="InterPro" id="IPR035386">
    <property type="entry name" value="Arm-DNA-bind_5"/>
</dbReference>
<dbReference type="InterPro" id="IPR013762">
    <property type="entry name" value="Integrase-like_cat_sf"/>
</dbReference>
<dbReference type="AlphaFoldDB" id="A0AA48HAN0"/>
<dbReference type="InterPro" id="IPR025269">
    <property type="entry name" value="SAM-like_dom"/>
</dbReference>
<comment type="similarity">
    <text evidence="1">Belongs to the 'phage' integrase family.</text>
</comment>
<dbReference type="PANTHER" id="PTHR30349:SF64">
    <property type="entry name" value="PROPHAGE INTEGRASE INTD-RELATED"/>
    <property type="match status" value="1"/>
</dbReference>
<dbReference type="Gene3D" id="1.10.443.10">
    <property type="entry name" value="Intergrase catalytic core"/>
    <property type="match status" value="1"/>
</dbReference>
<feature type="domain" description="Tyr recombinase" evidence="4">
    <location>
        <begin position="222"/>
        <end position="401"/>
    </location>
</feature>
<evidence type="ECO:0000313" key="5">
    <source>
        <dbReference type="EMBL" id="BDW93384.1"/>
    </source>
</evidence>
<evidence type="ECO:0000256" key="2">
    <source>
        <dbReference type="ARBA" id="ARBA00023125"/>
    </source>
</evidence>
<dbReference type="PANTHER" id="PTHR30349">
    <property type="entry name" value="PHAGE INTEGRASE-RELATED"/>
    <property type="match status" value="1"/>
</dbReference>
<dbReference type="Gene3D" id="1.10.150.130">
    <property type="match status" value="1"/>
</dbReference>
<dbReference type="InterPro" id="IPR010998">
    <property type="entry name" value="Integrase_recombinase_N"/>
</dbReference>
<proteinExistence type="inferred from homology"/>
<keyword evidence="3" id="KW-0233">DNA recombination</keyword>
<name>A0AA48HAN0_9FLAO</name>
<dbReference type="Pfam" id="PF17293">
    <property type="entry name" value="Arm-DNA-bind_5"/>
    <property type="match status" value="1"/>
</dbReference>
<dbReference type="PROSITE" id="PS51898">
    <property type="entry name" value="TYR_RECOMBINASE"/>
    <property type="match status" value="1"/>
</dbReference>
<dbReference type="Proteomes" id="UP001330184">
    <property type="component" value="Chromosome"/>
</dbReference>
<dbReference type="SUPFAM" id="SSF56349">
    <property type="entry name" value="DNA breaking-rejoining enzymes"/>
    <property type="match status" value="1"/>
</dbReference>
<sequence>MRNSNTLKVLLFTRDISNNPQKLTIYARITVNGKRAEISLKRYVSVNEWDENKGRLHGLTHKARLLNSYLDEVYAAIMDTHKVLLREEKVITAQAIKARYLGQDEQHNTLLELIEYHNKTQKSVLRPGTMKNYYGTKKYLLRFLESNYKLLDIRLKQLNYKFITDFEHYLLNGPELQKGKKCTNNGAMKHLERLMKMVKLGVKLEWLDKDPFINYKLRFHKTERSYLTERELRLIEETDFTGAGYEKVKDTFLFSCYTGLSYIDVRELEKNQLVLGIDGNQWIYTKREKTSESVKLPLLPKAKEIIEKYWDSPETDTKILPVLSNQKANKYLKEIAKACGIYKTISFHSARHTFATTVTLSNGVPIETVSKMLGHTKLSTTQIYARVLEHKIGEDMQNLIDHMNQKEHKKAIGD</sequence>
<dbReference type="GO" id="GO:0003677">
    <property type="term" value="F:DNA binding"/>
    <property type="evidence" value="ECO:0007669"/>
    <property type="project" value="UniProtKB-KW"/>
</dbReference>
<dbReference type="EMBL" id="AP027268">
    <property type="protein sequence ID" value="BDW93384.1"/>
    <property type="molecule type" value="Genomic_DNA"/>
</dbReference>
<evidence type="ECO:0000256" key="3">
    <source>
        <dbReference type="ARBA" id="ARBA00023172"/>
    </source>
</evidence>
<keyword evidence="6" id="KW-1185">Reference proteome</keyword>
<dbReference type="InterPro" id="IPR011010">
    <property type="entry name" value="DNA_brk_join_enz"/>
</dbReference>
<dbReference type="GO" id="GO:0015074">
    <property type="term" value="P:DNA integration"/>
    <property type="evidence" value="ECO:0007669"/>
    <property type="project" value="InterPro"/>
</dbReference>
<reference evidence="5 6" key="1">
    <citation type="submission" date="2023-01" db="EMBL/GenBank/DDBJ databases">
        <title>Complete genome sequence of Muricauda aquimarina strain IFOP_LL357.</title>
        <authorList>
            <person name="Gajardo G."/>
            <person name="Ueki S."/>
            <person name="Maruyama F."/>
        </authorList>
    </citation>
    <scope>NUCLEOTIDE SEQUENCE [LARGE SCALE GENOMIC DNA]</scope>
    <source>
        <strain evidence="5 6">IFOP_LL357</strain>
    </source>
</reference>
<evidence type="ECO:0000313" key="6">
    <source>
        <dbReference type="Proteomes" id="UP001330184"/>
    </source>
</evidence>
<evidence type="ECO:0000259" key="4">
    <source>
        <dbReference type="PROSITE" id="PS51898"/>
    </source>
</evidence>
<dbReference type="Pfam" id="PF13102">
    <property type="entry name" value="Phage_int_SAM_5"/>
    <property type="match status" value="1"/>
</dbReference>
<dbReference type="Pfam" id="PF00589">
    <property type="entry name" value="Phage_integrase"/>
    <property type="match status" value="1"/>
</dbReference>